<dbReference type="GO" id="GO:0006508">
    <property type="term" value="P:proteolysis"/>
    <property type="evidence" value="ECO:0007669"/>
    <property type="project" value="UniProtKB-KW"/>
</dbReference>
<dbReference type="PANTHER" id="PTHR47966">
    <property type="entry name" value="BETA-SITE APP-CLEAVING ENZYME, ISOFORM A-RELATED"/>
    <property type="match status" value="1"/>
</dbReference>
<keyword evidence="5" id="KW-0964">Secreted</keyword>
<evidence type="ECO:0000256" key="9">
    <source>
        <dbReference type="ARBA" id="ARBA00022801"/>
    </source>
</evidence>
<dbReference type="InterPro" id="IPR033121">
    <property type="entry name" value="PEPTIDASE_A1"/>
</dbReference>
<comment type="subcellular location">
    <subcellularLocation>
        <location evidence="2">Secreted</location>
    </subcellularLocation>
</comment>
<keyword evidence="10" id="KW-0865">Zymogen</keyword>
<dbReference type="CDD" id="cd05474">
    <property type="entry name" value="SAP_like"/>
    <property type="match status" value="3"/>
</dbReference>
<evidence type="ECO:0000259" key="15">
    <source>
        <dbReference type="PROSITE" id="PS51767"/>
    </source>
</evidence>
<evidence type="ECO:0000256" key="6">
    <source>
        <dbReference type="ARBA" id="ARBA00022670"/>
    </source>
</evidence>
<dbReference type="Pfam" id="PF00026">
    <property type="entry name" value="Asp"/>
    <property type="match status" value="3"/>
</dbReference>
<dbReference type="EC" id="3.4.23.24" evidence="4"/>
<dbReference type="InterPro" id="IPR033876">
    <property type="entry name" value="SAP-like"/>
</dbReference>
<comment type="caution">
    <text evidence="16">The sequence shown here is derived from an EMBL/GenBank/DDBJ whole genome shotgun (WGS) entry which is preliminary data.</text>
</comment>
<dbReference type="Gene3D" id="2.40.70.10">
    <property type="entry name" value="Acid Proteases"/>
    <property type="match status" value="6"/>
</dbReference>
<proteinExistence type="inferred from homology"/>
<sequence>MLNFMHFNALVFILAIKYVQSLAVPDFPTDVGSSSMPLPLEFTIGSTNGLKKRAVTEKFQNVNDISYNLDLYLGSNKQKSSVIIDTGSSDLWVPASTYDYTTSDSAKDTGNPFSIEYADGTAVNGEFYTDKLALGSNGSFISQFQFAAAVAKGPGVLGIADRRQESTQETYDNLPWALKKAGLIPKASYSLYLSEDHGSGVIIFGGIDNEKYEGDLVKYGIVQDMDLLALNVQSVTAEGQKFDENNAYVLDSGTSLALVSEGMMEVIGGALNVDMDGFVSCEQPKDKYIAFDFGKNTVKVPYSESIYSNGDGTCSVAFAASQELFILGDVFLRHAYVYYDLTDHTISLAQVKHSLKSNGLVVPELNARDGPAPLALDFTVEKSIGNITISDWRAQRAPKTSKRAYSEKISNVDYAYFLNVYLGSSKQKSYVLLDTGSSDLWVPTSDYNHKKSSTVKDTGHAFSIEYVDGSSANGEYYTDTLSFGSAQPVLSQFEFAAASTDSFGVFGIADRDQESTRYTYDNFPWALQKAGLTPKASYSLYLGQDHGSGVVIFGGIDTEKYEGSLSKYSIDTSESSLSLDVKTVSVGGQQVQENAPYVLDSGTSLALVSEGLLNTLNDVFSVDSNGLVSCNQPSDEYITFSFGQSSVKVPYTDAVYSNGDGTCSLAFSYDQGYTILGDIFLRNAYVYYDLTDQTISLAQVKYSLASNIFIHSTSMNMLIFIYLCAVALAYALPEGQARNAPAPLSFPFTVAKKIDDVSAKEFWALKRGFKRDSFSEKLTNMQDIFYMMNIYLGSNKLKSYVIIDTGSSDLWVPSTDYSANSSTTSQNTDQKFGIQYIDGSITRGDYVLDSFQFENSPVVPNLQFAVSNAQGPGVLGIGNRAEEAVRDKYDNLPWALQKAGITPKASYSMYLGQDKDSGVVIFGGVDTEKYEGCLTKYPVHDSGKSLTIEMKSIVVDGSNIDVASPYYIDSGTSLCFVGQEIFNSLGKLIESKVVTDNGVDYRVVSCTQPADKYLQFDFGANTISISYADMIVQNDDGSCLLGMAHQEGHQLLGSVFMRSAYVYFDLTDQTISLGQGKHSDSSNIVSA</sequence>
<keyword evidence="7 14" id="KW-0732">Signal</keyword>
<accession>A0A8H7LBD3</accession>
<feature type="domain" description="Peptidase A1" evidence="15">
    <location>
        <begin position="786"/>
        <end position="1074"/>
    </location>
</feature>
<keyword evidence="6 13" id="KW-0645">Protease</keyword>
<dbReference type="PROSITE" id="PS51767">
    <property type="entry name" value="PEPTIDASE_A1"/>
    <property type="match status" value="3"/>
</dbReference>
<feature type="domain" description="Peptidase A1" evidence="15">
    <location>
        <begin position="67"/>
        <end position="349"/>
    </location>
</feature>
<keyword evidence="17" id="KW-1185">Reference proteome</keyword>
<feature type="domain" description="Peptidase A1" evidence="15">
    <location>
        <begin position="416"/>
        <end position="698"/>
    </location>
</feature>
<dbReference type="PRINTS" id="PR00792">
    <property type="entry name" value="PEPSIN"/>
</dbReference>
<dbReference type="AlphaFoldDB" id="A0A8H7LBD3"/>
<name>A0A8H7LBD3_9ASCO</name>
<dbReference type="PROSITE" id="PS00141">
    <property type="entry name" value="ASP_PROTEASE"/>
    <property type="match status" value="3"/>
</dbReference>
<evidence type="ECO:0000256" key="8">
    <source>
        <dbReference type="ARBA" id="ARBA00022750"/>
    </source>
</evidence>
<dbReference type="EMBL" id="JACBPP010000002">
    <property type="protein sequence ID" value="KAF8003791.1"/>
    <property type="molecule type" value="Genomic_DNA"/>
</dbReference>
<comment type="similarity">
    <text evidence="3 13">Belongs to the peptidase A1 family.</text>
</comment>
<evidence type="ECO:0000256" key="10">
    <source>
        <dbReference type="ARBA" id="ARBA00023145"/>
    </source>
</evidence>
<dbReference type="OrthoDB" id="771136at2759"/>
<evidence type="ECO:0000256" key="13">
    <source>
        <dbReference type="RuleBase" id="RU000454"/>
    </source>
</evidence>
<evidence type="ECO:0000256" key="1">
    <source>
        <dbReference type="ARBA" id="ARBA00001675"/>
    </source>
</evidence>
<keyword evidence="11" id="KW-1015">Disulfide bond</keyword>
<reference evidence="16" key="1">
    <citation type="submission" date="2020-10" db="EMBL/GenBank/DDBJ databases">
        <title>The Whole-Genome Sequence of Metschnikowia persimmonesis, a Novel Endophytic Yeast Species Isolated from Medicinal Plant Diospyros kaki Thumb.</title>
        <authorList>
            <person name="Rahmat E."/>
            <person name="Kang Y."/>
        </authorList>
    </citation>
    <scope>NUCLEOTIDE SEQUENCE</scope>
    <source>
        <strain evidence="16">KIOM G15050</strain>
    </source>
</reference>
<protein>
    <recommendedName>
        <fullName evidence="4">candidapepsin</fullName>
        <ecNumber evidence="4">3.4.23.24</ecNumber>
    </recommendedName>
</protein>
<evidence type="ECO:0000256" key="4">
    <source>
        <dbReference type="ARBA" id="ARBA00013207"/>
    </source>
</evidence>
<feature type="active site" evidence="12">
    <location>
        <position position="434"/>
    </location>
</feature>
<evidence type="ECO:0000256" key="7">
    <source>
        <dbReference type="ARBA" id="ARBA00022729"/>
    </source>
</evidence>
<evidence type="ECO:0000256" key="12">
    <source>
        <dbReference type="PIRSR" id="PIRSR601461-1"/>
    </source>
</evidence>
<evidence type="ECO:0000256" key="11">
    <source>
        <dbReference type="ARBA" id="ARBA00023157"/>
    </source>
</evidence>
<dbReference type="InterPro" id="IPR001461">
    <property type="entry name" value="Aspartic_peptidase_A1"/>
</dbReference>
<keyword evidence="8 13" id="KW-0064">Aspartyl protease</keyword>
<dbReference type="GO" id="GO:0004190">
    <property type="term" value="F:aspartic-type endopeptidase activity"/>
    <property type="evidence" value="ECO:0007669"/>
    <property type="project" value="UniProtKB-KW"/>
</dbReference>
<evidence type="ECO:0000256" key="2">
    <source>
        <dbReference type="ARBA" id="ARBA00004613"/>
    </source>
</evidence>
<evidence type="ECO:0000256" key="5">
    <source>
        <dbReference type="ARBA" id="ARBA00022525"/>
    </source>
</evidence>
<organism evidence="16 17">
    <name type="scientific">Metschnikowia pulcherrima</name>
    <dbReference type="NCBI Taxonomy" id="27326"/>
    <lineage>
        <taxon>Eukaryota</taxon>
        <taxon>Fungi</taxon>
        <taxon>Dikarya</taxon>
        <taxon>Ascomycota</taxon>
        <taxon>Saccharomycotina</taxon>
        <taxon>Pichiomycetes</taxon>
        <taxon>Metschnikowiaceae</taxon>
        <taxon>Metschnikowia</taxon>
    </lineage>
</organism>
<evidence type="ECO:0000313" key="17">
    <source>
        <dbReference type="Proteomes" id="UP000649328"/>
    </source>
</evidence>
<dbReference type="SUPFAM" id="SSF50630">
    <property type="entry name" value="Acid proteases"/>
    <property type="match status" value="3"/>
</dbReference>
<keyword evidence="9 13" id="KW-0378">Hydrolase</keyword>
<dbReference type="PANTHER" id="PTHR47966:SF65">
    <property type="entry name" value="ASPARTIC-TYPE ENDOPEPTIDASE"/>
    <property type="match status" value="1"/>
</dbReference>
<gene>
    <name evidence="16" type="ORF">HF325_001239</name>
</gene>
<comment type="catalytic activity">
    <reaction evidence="1">
        <text>Preferential cleavage at the carboxyl of hydrophobic amino acids, but fails to cleave 15-Leu-|-Tyr-16, 16-Tyr-|-Leu-17 and 24-Phe-|-Phe-25 of insulin B chain. Activates trypsinogen, and degrades keratin.</text>
        <dbReference type="EC" id="3.4.23.24"/>
    </reaction>
</comment>
<feature type="signal peptide" evidence="14">
    <location>
        <begin position="1"/>
        <end position="21"/>
    </location>
</feature>
<feature type="chain" id="PRO_5034841455" description="candidapepsin" evidence="14">
    <location>
        <begin position="22"/>
        <end position="1087"/>
    </location>
</feature>
<dbReference type="InterPro" id="IPR021109">
    <property type="entry name" value="Peptidase_aspartic_dom_sf"/>
</dbReference>
<evidence type="ECO:0000256" key="3">
    <source>
        <dbReference type="ARBA" id="ARBA00007447"/>
    </source>
</evidence>
<dbReference type="GO" id="GO:0005576">
    <property type="term" value="C:extracellular region"/>
    <property type="evidence" value="ECO:0007669"/>
    <property type="project" value="UniProtKB-SubCell"/>
</dbReference>
<feature type="active site" evidence="12">
    <location>
        <position position="600"/>
    </location>
</feature>
<evidence type="ECO:0000313" key="16">
    <source>
        <dbReference type="EMBL" id="KAF8003791.1"/>
    </source>
</evidence>
<dbReference type="InterPro" id="IPR001969">
    <property type="entry name" value="Aspartic_peptidase_AS"/>
</dbReference>
<dbReference type="Proteomes" id="UP000649328">
    <property type="component" value="Unassembled WGS sequence"/>
</dbReference>
<evidence type="ECO:0000256" key="14">
    <source>
        <dbReference type="SAM" id="SignalP"/>
    </source>
</evidence>